<evidence type="ECO:0000313" key="3">
    <source>
        <dbReference type="Proteomes" id="UP000118426"/>
    </source>
</evidence>
<evidence type="ECO:0000256" key="1">
    <source>
        <dbReference type="SAM" id="Phobius"/>
    </source>
</evidence>
<dbReference type="EMBL" id="JQ815363">
    <property type="protein sequence ID" value="AFJ20415.1"/>
    <property type="molecule type" value="Genomic_DNA"/>
</dbReference>
<dbReference type="RefSeq" id="YP_007003781.1">
    <property type="nucleotide sequence ID" value="NC_019491.1"/>
</dbReference>
<keyword evidence="1" id="KW-1133">Transmembrane helix</keyword>
<organism evidence="2 3">
    <name type="scientific">Cyprinid herpesvirus 1</name>
    <dbReference type="NCBI Taxonomy" id="317858"/>
    <lineage>
        <taxon>Viruses</taxon>
        <taxon>Duplodnaviria</taxon>
        <taxon>Heunggongvirae</taxon>
        <taxon>Peploviricota</taxon>
        <taxon>Herviviricetes</taxon>
        <taxon>Herpesvirales</taxon>
        <taxon>Alloherpesviridae</taxon>
        <taxon>Cyvirus</taxon>
        <taxon>Cyvirus cyprinidallo1</taxon>
    </lineage>
</organism>
<accession>K7PCL5</accession>
<keyword evidence="1" id="KW-0472">Membrane</keyword>
<evidence type="ECO:0000313" key="2">
    <source>
        <dbReference type="EMBL" id="AFJ20415.1"/>
    </source>
</evidence>
<protein>
    <submittedName>
        <fullName evidence="2">Membrane protein ORF115</fullName>
    </submittedName>
</protein>
<dbReference type="GeneID" id="14011269"/>
<feature type="transmembrane region" description="Helical" evidence="1">
    <location>
        <begin position="1023"/>
        <end position="1048"/>
    </location>
</feature>
<dbReference type="KEGG" id="vg:14011269"/>
<name>K7PCL5_9VIRU</name>
<dbReference type="OrthoDB" id="4059at10239"/>
<keyword evidence="1" id="KW-0812">Transmembrane</keyword>
<reference evidence="2 3" key="1">
    <citation type="journal article" date="2013" name="J. Virol.">
        <title>Comparative genomics of carp herpesviruses.</title>
        <authorList>
            <person name="Davison A.J."/>
            <person name="Kurobe T."/>
            <person name="Gatherer D."/>
            <person name="Cunningham C."/>
            <person name="Korf I."/>
            <person name="Fukuda H."/>
            <person name="Hedrick R.P."/>
            <person name="Waltzek T.B."/>
        </authorList>
    </citation>
    <scope>NUCLEOTIDE SEQUENCE [LARGE SCALE GENOMIC DNA]</scope>
    <source>
        <strain evidence="2">NG-J1</strain>
    </source>
</reference>
<proteinExistence type="predicted"/>
<gene>
    <name evidence="2" type="ORF">CyHV1_ORF115</name>
</gene>
<dbReference type="Proteomes" id="UP000118426">
    <property type="component" value="Segment"/>
</dbReference>
<sequence>MSVHIRTRACHIIAGFLFLVCKGYEVSGARCSLGPDFDCTLPRHPWTCQGWVPQYFSKQWGSCMTRGGYTVAFHPYTAARERDPSSDAYSFYTGIINFGGRVLFSSAYSPDERKGTVRIGLSKHPGPDGDHYTETRLGQEYVLFHDSRNVWLFYHKPGSELLYAMLNPVNRPFYTVSSFETSRGSLLYSDPQGSCTPYRTVNFYGALNDTFTCFECQEFWAKRVGWCVDPKSEAPASPLNSHGVTVPCDSADPTDLSYWELVEEGDESKRHYLGHTLNGWDESDDGVEVSPFDGSLLSVSPAWFKAHGVPRRSKFHIEGLCGGRMARTQPAALLPVEEEVRSTQRTQWLDWNVNAVESKNARAIAVGNHYTQPIYFTPSPKIPDGPGKCSGSFAQGGPCSLLYRQPNFDAVVWAPPVNTGLAAGTLKEGERTPVTISCSPYLSTINRGNTDVYYFYLMHSDGAAEVFAVAYAGQAKSSLNSALVRIGDIESWGNAQDVTHLAYGSRIFPVRDYKIYFNKRSLYMTLDINLGALFPGSTDANVPRIVCGLQRDLVFYAQTNVLSVSATTPRCTPSWIYRPSGICATSVNDVSASCAASSWVFSHPTTPSVTVGYLRRLSGDTLLISASGHFQEYLAEGVSFSSTDDGGTHVLVSRSFFEANNDGVVEGVLAVTFGTVSHEYRMACDNHKTGPFTTGPLDLYGKEDPFPDRSPNTIAASDIQPVYCVRDVTYVSCPARVGRTQDAAFTLWKELDGVKTMMVRVFYSGPGVYNEFGRGVRLLTSERILGPRRVSYTQDYVAGKDYLIFADRTKVWFVVDFGGEYFRPWKSLRYGCDFSDGGASQTYQYDVTVGDSTLSACSPRCDETWTEFLGQCVPQNMPKTTARVVTCTGGLSLQCPQTLSPSESVYWYYLPIGSTVPMFIGNGADVIEGVIPKENGGLYLPNAFIDRYLGGNVKGTFQGLCGLRQVEYSVLISTCVSTITLPPWAQVFVDHKSQAAPAVTTAGSTTAQVDSIVLPAETSEPSWLSVIMLLCMFLTVIIMMGALVFYYYKKKYADASVDDDAKTPILPESSTQ</sequence>
<keyword evidence="3" id="KW-1185">Reference proteome</keyword>